<dbReference type="GO" id="GO:0003983">
    <property type="term" value="F:UTP:glucose-1-phosphate uridylyltransferase activity"/>
    <property type="evidence" value="ECO:0007669"/>
    <property type="project" value="UniProtKB-EC"/>
</dbReference>
<dbReference type="CDD" id="cd02541">
    <property type="entry name" value="UGPase_prokaryotic"/>
    <property type="match status" value="1"/>
</dbReference>
<feature type="domain" description="Nucleotidyl transferase" evidence="7">
    <location>
        <begin position="6"/>
        <end position="268"/>
    </location>
</feature>
<organism evidence="8 9">
    <name type="scientific">Copranaerobaculum intestinale</name>
    <dbReference type="NCBI Taxonomy" id="2692629"/>
    <lineage>
        <taxon>Bacteria</taxon>
        <taxon>Bacillati</taxon>
        <taxon>Bacillota</taxon>
        <taxon>Erysipelotrichia</taxon>
        <taxon>Erysipelotrichales</taxon>
        <taxon>Erysipelotrichaceae</taxon>
        <taxon>Copranaerobaculum</taxon>
    </lineage>
</organism>
<comment type="catalytic activity">
    <reaction evidence="5 6">
        <text>alpha-D-glucose 1-phosphate + UTP + H(+) = UDP-alpha-D-glucose + diphosphate</text>
        <dbReference type="Rhea" id="RHEA:19889"/>
        <dbReference type="ChEBI" id="CHEBI:15378"/>
        <dbReference type="ChEBI" id="CHEBI:33019"/>
        <dbReference type="ChEBI" id="CHEBI:46398"/>
        <dbReference type="ChEBI" id="CHEBI:58601"/>
        <dbReference type="ChEBI" id="CHEBI:58885"/>
        <dbReference type="EC" id="2.7.7.9"/>
    </reaction>
</comment>
<dbReference type="GO" id="GO:0006011">
    <property type="term" value="P:UDP-alpha-D-glucose metabolic process"/>
    <property type="evidence" value="ECO:0007669"/>
    <property type="project" value="InterPro"/>
</dbReference>
<proteinExistence type="inferred from homology"/>
<dbReference type="AlphaFoldDB" id="A0A6N8U4H2"/>
<protein>
    <recommendedName>
        <fullName evidence="2 6">UTP--glucose-1-phosphate uridylyltransferase</fullName>
        <ecNumber evidence="2 6">2.7.7.9</ecNumber>
    </recommendedName>
    <alternativeName>
        <fullName evidence="6">UDP-glucose pyrophosphorylase</fullName>
    </alternativeName>
</protein>
<gene>
    <name evidence="8" type="primary">galU</name>
    <name evidence="8" type="ORF">GSF08_02315</name>
</gene>
<comment type="similarity">
    <text evidence="1 6">Belongs to the UDPGP type 2 family.</text>
</comment>
<dbReference type="Gene3D" id="3.90.550.10">
    <property type="entry name" value="Spore Coat Polysaccharide Biosynthesis Protein SpsA, Chain A"/>
    <property type="match status" value="1"/>
</dbReference>
<keyword evidence="9" id="KW-1185">Reference proteome</keyword>
<evidence type="ECO:0000313" key="8">
    <source>
        <dbReference type="EMBL" id="MXQ72781.1"/>
    </source>
</evidence>
<accession>A0A6N8U4H2</accession>
<dbReference type="RefSeq" id="WP_160624262.1">
    <property type="nucleotide sequence ID" value="NZ_WUUQ01000001.1"/>
</dbReference>
<evidence type="ECO:0000259" key="7">
    <source>
        <dbReference type="Pfam" id="PF00483"/>
    </source>
</evidence>
<reference evidence="8 9" key="1">
    <citation type="submission" date="2019-12" db="EMBL/GenBank/DDBJ databases">
        <authorList>
            <person name="Yang R."/>
        </authorList>
    </citation>
    <scope>NUCLEOTIDE SEQUENCE [LARGE SCALE GENOMIC DNA]</scope>
    <source>
        <strain evidence="8 9">DONG20-135</strain>
    </source>
</reference>
<name>A0A6N8U4H2_9FIRM</name>
<comment type="caution">
    <text evidence="8">The sequence shown here is derived from an EMBL/GenBank/DDBJ whole genome shotgun (WGS) entry which is preliminary data.</text>
</comment>
<keyword evidence="4 6" id="KW-0548">Nucleotidyltransferase</keyword>
<reference evidence="8 9" key="2">
    <citation type="submission" date="2020-01" db="EMBL/GenBank/DDBJ databases">
        <title>Clostridiaceae sp. nov. isolated from the gut of human by culturomics.</title>
        <authorList>
            <person name="Chang Y."/>
        </authorList>
    </citation>
    <scope>NUCLEOTIDE SEQUENCE [LARGE SCALE GENOMIC DNA]</scope>
    <source>
        <strain evidence="8 9">DONG20-135</strain>
    </source>
</reference>
<dbReference type="Proteomes" id="UP000434036">
    <property type="component" value="Unassembled WGS sequence"/>
</dbReference>
<sequence>MKKIRKAIIPAAGFGTRFLPATKAVPKEMLPIVDKPTIQYIVEEAVKSGIEEILIITNAHKASIENHFDQSFELEKRLDASHSDELLTMCRDISNMANIYSVRQKNPRGLGHAVLCAKTFVGDEPFAILLGDDIVVNKNGPTATEQLVRVYEEQNASVVGVQRVADEAVHKYGIIDPKASLSDRCMKVQSFVEKPKLEDAPSNMAILGRYILTPKIFELLETQEPGSGNEIQLTDAIDRLTKYEEVYAYDFIGSRYDVGDKIGFIKAQIDFALDRADLHEQVAAIIRDANQALK</sequence>
<evidence type="ECO:0000256" key="6">
    <source>
        <dbReference type="RuleBase" id="RU361259"/>
    </source>
</evidence>
<dbReference type="PANTHER" id="PTHR43197">
    <property type="entry name" value="UTP--GLUCOSE-1-PHOSPHATE URIDYLYLTRANSFERASE"/>
    <property type="match status" value="1"/>
</dbReference>
<dbReference type="EMBL" id="WUUQ01000001">
    <property type="protein sequence ID" value="MXQ72781.1"/>
    <property type="molecule type" value="Genomic_DNA"/>
</dbReference>
<dbReference type="PANTHER" id="PTHR43197:SF1">
    <property type="entry name" value="UTP--GLUCOSE-1-PHOSPHATE URIDYLYLTRANSFERASE"/>
    <property type="match status" value="1"/>
</dbReference>
<evidence type="ECO:0000256" key="4">
    <source>
        <dbReference type="ARBA" id="ARBA00022695"/>
    </source>
</evidence>
<dbReference type="InterPro" id="IPR005771">
    <property type="entry name" value="GalU_uridylyltTrfase_bac/arc"/>
</dbReference>
<dbReference type="InterPro" id="IPR029044">
    <property type="entry name" value="Nucleotide-diphossugar_trans"/>
</dbReference>
<dbReference type="EC" id="2.7.7.9" evidence="2 6"/>
<evidence type="ECO:0000256" key="3">
    <source>
        <dbReference type="ARBA" id="ARBA00022679"/>
    </source>
</evidence>
<evidence type="ECO:0000256" key="1">
    <source>
        <dbReference type="ARBA" id="ARBA00006890"/>
    </source>
</evidence>
<evidence type="ECO:0000256" key="2">
    <source>
        <dbReference type="ARBA" id="ARBA00012415"/>
    </source>
</evidence>
<dbReference type="SUPFAM" id="SSF53448">
    <property type="entry name" value="Nucleotide-diphospho-sugar transferases"/>
    <property type="match status" value="1"/>
</dbReference>
<dbReference type="Pfam" id="PF00483">
    <property type="entry name" value="NTP_transferase"/>
    <property type="match status" value="1"/>
</dbReference>
<evidence type="ECO:0000256" key="5">
    <source>
        <dbReference type="ARBA" id="ARBA00048128"/>
    </source>
</evidence>
<dbReference type="NCBIfam" id="TIGR01099">
    <property type="entry name" value="galU"/>
    <property type="match status" value="1"/>
</dbReference>
<keyword evidence="3 6" id="KW-0808">Transferase</keyword>
<dbReference type="InterPro" id="IPR005835">
    <property type="entry name" value="NTP_transferase_dom"/>
</dbReference>
<evidence type="ECO:0000313" key="9">
    <source>
        <dbReference type="Proteomes" id="UP000434036"/>
    </source>
</evidence>